<evidence type="ECO:0000256" key="1">
    <source>
        <dbReference type="ARBA" id="ARBA00001917"/>
    </source>
</evidence>
<feature type="binding site" evidence="7">
    <location>
        <begin position="92"/>
        <end position="94"/>
    </location>
    <ligand>
        <name>FMN</name>
        <dbReference type="ChEBI" id="CHEBI:58210"/>
    </ligand>
</feature>
<dbReference type="GO" id="GO:0016614">
    <property type="term" value="F:oxidoreductase activity, acting on CH-OH group of donors"/>
    <property type="evidence" value="ECO:0007669"/>
    <property type="project" value="UniProtKB-ARBA"/>
</dbReference>
<dbReference type="Gene3D" id="3.20.20.70">
    <property type="entry name" value="Aldolase class I"/>
    <property type="match status" value="1"/>
</dbReference>
<dbReference type="PANTHER" id="PTHR10578">
    <property type="entry name" value="S -2-HYDROXY-ACID OXIDASE-RELATED"/>
    <property type="match status" value="1"/>
</dbReference>
<feature type="binding site" evidence="7">
    <location>
        <position position="244"/>
    </location>
    <ligand>
        <name>FMN</name>
        <dbReference type="ChEBI" id="CHEBI:58210"/>
    </ligand>
</feature>
<feature type="domain" description="FMN hydroxy acid dehydrogenase" evidence="8">
    <location>
        <begin position="13"/>
        <end position="373"/>
    </location>
</feature>
<evidence type="ECO:0000256" key="7">
    <source>
        <dbReference type="PIRSR" id="PIRSR000138-2"/>
    </source>
</evidence>
<dbReference type="RefSeq" id="WP_068804068.1">
    <property type="nucleotide sequence ID" value="NZ_MBFM01000001.1"/>
</dbReference>
<dbReference type="EMBL" id="JAAYYV010000459">
    <property type="protein sequence ID" value="NLF55832.1"/>
    <property type="molecule type" value="Genomic_DNA"/>
</dbReference>
<dbReference type="PROSITE" id="PS51349">
    <property type="entry name" value="FMN_HYDROXY_ACID_DH_2"/>
    <property type="match status" value="1"/>
</dbReference>
<dbReference type="InterPro" id="IPR013785">
    <property type="entry name" value="Aldolase_TIM"/>
</dbReference>
<evidence type="ECO:0000256" key="4">
    <source>
        <dbReference type="ARBA" id="ARBA00023002"/>
    </source>
</evidence>
<dbReference type="OrthoDB" id="9770452at2"/>
<evidence type="ECO:0000256" key="5">
    <source>
        <dbReference type="ARBA" id="ARBA00024042"/>
    </source>
</evidence>
<feature type="binding site" evidence="7">
    <location>
        <position position="121"/>
    </location>
    <ligand>
        <name>FMN</name>
        <dbReference type="ChEBI" id="CHEBI:58210"/>
    </ligand>
</feature>
<comment type="cofactor">
    <cofactor evidence="1">
        <name>FMN</name>
        <dbReference type="ChEBI" id="CHEBI:58210"/>
    </cofactor>
</comment>
<dbReference type="Proteomes" id="UP000536534">
    <property type="component" value="Unassembled WGS sequence"/>
</dbReference>
<comment type="similarity">
    <text evidence="5">Belongs to the FMN-dependent alpha-hydroxy acid dehydrogenase family.</text>
</comment>
<feature type="binding site" evidence="7">
    <location>
        <begin position="322"/>
        <end position="323"/>
    </location>
    <ligand>
        <name>FMN</name>
        <dbReference type="ChEBI" id="CHEBI:58210"/>
    </ligand>
</feature>
<organism evidence="9 10">
    <name type="scientific">Thauera phenolivorans</name>
    <dbReference type="NCBI Taxonomy" id="1792543"/>
    <lineage>
        <taxon>Bacteria</taxon>
        <taxon>Pseudomonadati</taxon>
        <taxon>Pseudomonadota</taxon>
        <taxon>Betaproteobacteria</taxon>
        <taxon>Rhodocyclales</taxon>
        <taxon>Zoogloeaceae</taxon>
        <taxon>Thauera</taxon>
    </lineage>
</organism>
<protein>
    <submittedName>
        <fullName evidence="9">Alpha-hydroxy-acid oxidizing protein</fullName>
    </submittedName>
</protein>
<gene>
    <name evidence="9" type="ORF">GX576_15805</name>
</gene>
<dbReference type="CDD" id="cd02809">
    <property type="entry name" value="alpha_hydroxyacid_oxid_FMN"/>
    <property type="match status" value="1"/>
</dbReference>
<evidence type="ECO:0000256" key="3">
    <source>
        <dbReference type="ARBA" id="ARBA00022643"/>
    </source>
</evidence>
<feature type="binding site" evidence="7">
    <location>
        <position position="39"/>
    </location>
    <ligand>
        <name>glyoxylate</name>
        <dbReference type="ChEBI" id="CHEBI:36655"/>
    </ligand>
</feature>
<dbReference type="InterPro" id="IPR037396">
    <property type="entry name" value="FMN_HAD"/>
</dbReference>
<dbReference type="InterPro" id="IPR012133">
    <property type="entry name" value="Alpha-hydoxy_acid_DH_FMN"/>
</dbReference>
<feature type="binding site" evidence="7">
    <location>
        <position position="268"/>
    </location>
    <ligand>
        <name>glyoxylate</name>
        <dbReference type="ChEBI" id="CHEBI:36655"/>
    </ligand>
</feature>
<dbReference type="SUPFAM" id="SSF51395">
    <property type="entry name" value="FMN-linked oxidoreductases"/>
    <property type="match status" value="1"/>
</dbReference>
<keyword evidence="3 7" id="KW-0288">FMN</keyword>
<feature type="binding site" evidence="7">
    <location>
        <position position="144"/>
    </location>
    <ligand>
        <name>glyoxylate</name>
        <dbReference type="ChEBI" id="CHEBI:36655"/>
    </ligand>
</feature>
<evidence type="ECO:0000313" key="9">
    <source>
        <dbReference type="EMBL" id="NLF55832.1"/>
    </source>
</evidence>
<evidence type="ECO:0000259" key="8">
    <source>
        <dbReference type="PROSITE" id="PS51349"/>
    </source>
</evidence>
<comment type="caution">
    <text evidence="9">The sequence shown here is derived from an EMBL/GenBank/DDBJ whole genome shotgun (WGS) entry which is preliminary data.</text>
</comment>
<feature type="binding site" evidence="7">
    <location>
        <position position="170"/>
    </location>
    <ligand>
        <name>FMN</name>
        <dbReference type="ChEBI" id="CHEBI:58210"/>
    </ligand>
</feature>
<sequence length="378" mass="39868">MTPIEPPSSPLDRIPPDILCAQDYEALAPRFIAPGAHAYIAGGSGDEATLRANLSAFASVRILPRLLRDVTAGHTRVELFGRSLRHPILLAPLAFQTLAHPHGELDTARAAQATDTCLVASTLSAFALEEIARHNRGENWFQLYFQPLRAATLDLVRRAEAAGYAALVVTLDAAVQSPSRRALRAGFRLPPDLAPANLRAHPRPGQVSLAPEQSRIFQGLMREAPTRADLDWLLAQTRLPVLVKGVLRADDAGALKARGVAGLIVSNHGGRGLDGVPASLAALPHIRGAVGADYPLLLDSGIRSGTDVFRALALGADAVLVGRLQAYALAVAGALGVAHMLKLLREELELCMALAGCATLADIDADAVAFPASLESPC</sequence>
<evidence type="ECO:0000256" key="6">
    <source>
        <dbReference type="PIRSR" id="PIRSR000138-1"/>
    </source>
</evidence>
<reference evidence="9 10" key="1">
    <citation type="journal article" date="2020" name="Biotechnol. Biofuels">
        <title>New insights from the biogas microbiome by comprehensive genome-resolved metagenomics of nearly 1600 species originating from multiple anaerobic digesters.</title>
        <authorList>
            <person name="Campanaro S."/>
            <person name="Treu L."/>
            <person name="Rodriguez-R L.M."/>
            <person name="Kovalovszki A."/>
            <person name="Ziels R.M."/>
            <person name="Maus I."/>
            <person name="Zhu X."/>
            <person name="Kougias P.G."/>
            <person name="Basile A."/>
            <person name="Luo G."/>
            <person name="Schluter A."/>
            <person name="Konstantinidis K.T."/>
            <person name="Angelidaki I."/>
        </authorList>
    </citation>
    <scope>NUCLEOTIDE SEQUENCE [LARGE SCALE GENOMIC DNA]</scope>
    <source>
        <strain evidence="9">AS06rmzACSIP_256</strain>
    </source>
</reference>
<accession>A0A7X7LYR6</accession>
<keyword evidence="2 7" id="KW-0285">Flavoprotein</keyword>
<dbReference type="InterPro" id="IPR000262">
    <property type="entry name" value="FMN-dep_DH"/>
</dbReference>
<proteinExistence type="inferred from homology"/>
<dbReference type="FunFam" id="3.20.20.70:FF:000029">
    <property type="entry name" value="L-lactate dehydrogenase"/>
    <property type="match status" value="1"/>
</dbReference>
<feature type="active site" description="Proton acceptor" evidence="6">
    <location>
        <position position="268"/>
    </location>
</feature>
<feature type="binding site" evidence="7">
    <location>
        <position position="271"/>
    </location>
    <ligand>
        <name>glyoxylate</name>
        <dbReference type="ChEBI" id="CHEBI:36655"/>
    </ligand>
</feature>
<feature type="binding site" evidence="7">
    <location>
        <position position="266"/>
    </location>
    <ligand>
        <name>FMN</name>
        <dbReference type="ChEBI" id="CHEBI:58210"/>
    </ligand>
</feature>
<feature type="binding site" evidence="7">
    <location>
        <position position="142"/>
    </location>
    <ligand>
        <name>FMN</name>
        <dbReference type="ChEBI" id="CHEBI:58210"/>
    </ligand>
</feature>
<dbReference type="PANTHER" id="PTHR10578:SF107">
    <property type="entry name" value="2-HYDROXYACID OXIDASE 1"/>
    <property type="match status" value="1"/>
</dbReference>
<evidence type="ECO:0000313" key="10">
    <source>
        <dbReference type="Proteomes" id="UP000536534"/>
    </source>
</evidence>
<evidence type="ECO:0000256" key="2">
    <source>
        <dbReference type="ARBA" id="ARBA00022630"/>
    </source>
</evidence>
<dbReference type="GO" id="GO:0010181">
    <property type="term" value="F:FMN binding"/>
    <property type="evidence" value="ECO:0007669"/>
    <property type="project" value="InterPro"/>
</dbReference>
<dbReference type="Pfam" id="PF01070">
    <property type="entry name" value="FMN_dh"/>
    <property type="match status" value="1"/>
</dbReference>
<feature type="binding site" evidence="7">
    <location>
        <begin position="299"/>
        <end position="303"/>
    </location>
    <ligand>
        <name>FMN</name>
        <dbReference type="ChEBI" id="CHEBI:58210"/>
    </ligand>
</feature>
<name>A0A7X7LYR6_9RHOO</name>
<dbReference type="PIRSF" id="PIRSF000138">
    <property type="entry name" value="Al-hdrx_acd_dh"/>
    <property type="match status" value="1"/>
</dbReference>
<dbReference type="AlphaFoldDB" id="A0A7X7LYR6"/>
<keyword evidence="4" id="KW-0560">Oxidoreductase</keyword>